<keyword evidence="1" id="KW-0812">Transmembrane</keyword>
<dbReference type="EMBL" id="VJXX01000001">
    <property type="protein sequence ID" value="MPY09459.1"/>
    <property type="molecule type" value="Genomic_DNA"/>
</dbReference>
<comment type="caution">
    <text evidence="3">The sequence shown here is derived from an EMBL/GenBank/DDBJ whole genome shotgun (WGS) entry which is preliminary data.</text>
</comment>
<keyword evidence="4" id="KW-1185">Reference proteome</keyword>
<dbReference type="InterPro" id="IPR025403">
    <property type="entry name" value="TgpA-like_C"/>
</dbReference>
<dbReference type="RefSeq" id="WP_152811859.1">
    <property type="nucleotide sequence ID" value="NZ_VJXX01000001.1"/>
</dbReference>
<feature type="transmembrane region" description="Helical" evidence="1">
    <location>
        <begin position="70"/>
        <end position="90"/>
    </location>
</feature>
<name>A0A7X1TM98_9MICC</name>
<evidence type="ECO:0000259" key="2">
    <source>
        <dbReference type="Pfam" id="PF13559"/>
    </source>
</evidence>
<dbReference type="AlphaFoldDB" id="A0A7X1TM98"/>
<protein>
    <submittedName>
        <fullName evidence="3">DUF4129 domain-containing protein</fullName>
    </submittedName>
</protein>
<dbReference type="Proteomes" id="UP000326464">
    <property type="component" value="Unassembled WGS sequence"/>
</dbReference>
<dbReference type="OrthoDB" id="5198230at2"/>
<evidence type="ECO:0000313" key="3">
    <source>
        <dbReference type="EMBL" id="MPY09459.1"/>
    </source>
</evidence>
<evidence type="ECO:0000313" key="4">
    <source>
        <dbReference type="Proteomes" id="UP000326464"/>
    </source>
</evidence>
<reference evidence="4" key="1">
    <citation type="submission" date="2019-07" db="EMBL/GenBank/DDBJ databases">
        <title>Arthrobacter KR32 sp. nov., isolated from mountain cheese made of cows milk.</title>
        <authorList>
            <person name="Flegler A."/>
        </authorList>
    </citation>
    <scope>NUCLEOTIDE SEQUENCE [LARGE SCALE GENOMIC DNA]</scope>
    <source>
        <strain evidence="4">KR32</strain>
    </source>
</reference>
<organism evidence="3 4">
    <name type="scientific">Arthrobacter bussei</name>
    <dbReference type="NCBI Taxonomy" id="2594179"/>
    <lineage>
        <taxon>Bacteria</taxon>
        <taxon>Bacillati</taxon>
        <taxon>Actinomycetota</taxon>
        <taxon>Actinomycetes</taxon>
        <taxon>Micrococcales</taxon>
        <taxon>Micrococcaceae</taxon>
        <taxon>Arthrobacter</taxon>
    </lineage>
</organism>
<feature type="domain" description="Protein-glutamine gamma-glutamyltransferase-like C-terminal" evidence="2">
    <location>
        <begin position="144"/>
        <end position="198"/>
    </location>
</feature>
<dbReference type="Pfam" id="PF13559">
    <property type="entry name" value="DUF4129"/>
    <property type="match status" value="1"/>
</dbReference>
<proteinExistence type="predicted"/>
<evidence type="ECO:0000256" key="1">
    <source>
        <dbReference type="SAM" id="Phobius"/>
    </source>
</evidence>
<keyword evidence="1" id="KW-1133">Transmembrane helix</keyword>
<gene>
    <name evidence="3" type="ORF">FNH21_01760</name>
</gene>
<keyword evidence="1" id="KW-0472">Membrane</keyword>
<sequence length="246" mass="25068">MDAPALLTVLVLVLAVAAAGFMGRLTAEPVIDAPVATATQESTAEPTPIVSDVPEPVPDAERLVISGDTAAGAILLLVTIGLALLVRLLLRIGQRPDRDGSPEPTGLQQAGSLALVDDVLPSWTEDAERALTGSADTSDAVIRCWLAFEDLCAAAGVVRTPAQTTSDFAATAASALDLPPRPLTALNRLYQRARFGVSGPPLHATAPGTTTRSAAGGHLDAADREMALAGVRALSAAVAARTGTAQ</sequence>
<accession>A0A7X1TM98</accession>